<dbReference type="Proteomes" id="UP000196475">
    <property type="component" value="Unassembled WGS sequence"/>
</dbReference>
<gene>
    <name evidence="1" type="ORF">BAA01_11760</name>
</gene>
<proteinExistence type="predicted"/>
<evidence type="ECO:0000313" key="1">
    <source>
        <dbReference type="EMBL" id="OUM86673.1"/>
    </source>
</evidence>
<dbReference type="AlphaFoldDB" id="A0A1Y3PH58"/>
<accession>A0A1Y3PH58</accession>
<evidence type="ECO:0000313" key="2">
    <source>
        <dbReference type="Proteomes" id="UP000196475"/>
    </source>
</evidence>
<organism evidence="1 2">
    <name type="scientific">Bacillus thermozeamaize</name>
    <dbReference type="NCBI Taxonomy" id="230954"/>
    <lineage>
        <taxon>Bacteria</taxon>
        <taxon>Bacillati</taxon>
        <taxon>Bacillota</taxon>
        <taxon>Bacilli</taxon>
        <taxon>Bacillales</taxon>
        <taxon>Bacillaceae</taxon>
        <taxon>Bacillus</taxon>
    </lineage>
</organism>
<dbReference type="EMBL" id="LZRT01000087">
    <property type="protein sequence ID" value="OUM86673.1"/>
    <property type="molecule type" value="Genomic_DNA"/>
</dbReference>
<sequence length="63" mass="7842">MTKHIRRIQFYTRKAAAYATDRRPRNQRNKYRFDRLMRYKAAMHRRIEADGYRWRPAIALDGR</sequence>
<reference evidence="2" key="1">
    <citation type="submission" date="2016-06" db="EMBL/GenBank/DDBJ databases">
        <authorList>
            <person name="Nascimento L."/>
            <person name="Pereira R.V."/>
            <person name="Martins L.F."/>
            <person name="Quaggio R.B."/>
            <person name="Silva A.M."/>
            <person name="Setubal J.C."/>
        </authorList>
    </citation>
    <scope>NUCLEOTIDE SEQUENCE [LARGE SCALE GENOMIC DNA]</scope>
</reference>
<protein>
    <submittedName>
        <fullName evidence="1">Uncharacterized protein</fullName>
    </submittedName>
</protein>
<name>A0A1Y3PH58_9BACI</name>
<comment type="caution">
    <text evidence="1">The sequence shown here is derived from an EMBL/GenBank/DDBJ whole genome shotgun (WGS) entry which is preliminary data.</text>
</comment>